<name>A0A0D9XPQ7_9ORYZ</name>
<dbReference type="InterPro" id="IPR023213">
    <property type="entry name" value="CAT-like_dom_sf"/>
</dbReference>
<comment type="similarity">
    <text evidence="1">Belongs to the plant acyltransferase family.</text>
</comment>
<keyword evidence="3" id="KW-0012">Acyltransferase</keyword>
<dbReference type="Pfam" id="PF02458">
    <property type="entry name" value="Transferase"/>
    <property type="match status" value="1"/>
</dbReference>
<proteinExistence type="inferred from homology"/>
<organism evidence="4 5">
    <name type="scientific">Leersia perrieri</name>
    <dbReference type="NCBI Taxonomy" id="77586"/>
    <lineage>
        <taxon>Eukaryota</taxon>
        <taxon>Viridiplantae</taxon>
        <taxon>Streptophyta</taxon>
        <taxon>Embryophyta</taxon>
        <taxon>Tracheophyta</taxon>
        <taxon>Spermatophyta</taxon>
        <taxon>Magnoliopsida</taxon>
        <taxon>Liliopsida</taxon>
        <taxon>Poales</taxon>
        <taxon>Poaceae</taxon>
        <taxon>BOP clade</taxon>
        <taxon>Oryzoideae</taxon>
        <taxon>Oryzeae</taxon>
        <taxon>Oryzinae</taxon>
        <taxon>Leersia</taxon>
    </lineage>
</organism>
<dbReference type="SUPFAM" id="SSF52777">
    <property type="entry name" value="CoA-dependent acyltransferases"/>
    <property type="match status" value="1"/>
</dbReference>
<dbReference type="Gene3D" id="3.30.559.10">
    <property type="entry name" value="Chloramphenicol acetyltransferase-like domain"/>
    <property type="match status" value="2"/>
</dbReference>
<dbReference type="PANTHER" id="PTHR31642">
    <property type="entry name" value="TRICHOTHECENE 3-O-ACETYLTRANSFERASE"/>
    <property type="match status" value="1"/>
</dbReference>
<accession>A0A0D9XPQ7</accession>
<evidence type="ECO:0000313" key="4">
    <source>
        <dbReference type="EnsemblPlants" id="LPERR11G04390.1"/>
    </source>
</evidence>
<reference evidence="5" key="2">
    <citation type="submission" date="2013-12" db="EMBL/GenBank/DDBJ databases">
        <authorList>
            <person name="Yu Y."/>
            <person name="Lee S."/>
            <person name="de Baynast K."/>
            <person name="Wissotski M."/>
            <person name="Liu L."/>
            <person name="Talag J."/>
            <person name="Goicoechea J."/>
            <person name="Angelova A."/>
            <person name="Jetty R."/>
            <person name="Kudrna D."/>
            <person name="Golser W."/>
            <person name="Rivera L."/>
            <person name="Zhang J."/>
            <person name="Wing R."/>
        </authorList>
    </citation>
    <scope>NUCLEOTIDE SEQUENCE</scope>
</reference>
<dbReference type="GO" id="GO:0050734">
    <property type="term" value="F:hydroxycinnamoyltransferase activity"/>
    <property type="evidence" value="ECO:0007669"/>
    <property type="project" value="UniProtKB-ARBA"/>
</dbReference>
<sequence length="442" mass="48185">MSSPLASHETQEIESCFVVPSEKTPNQVLWLSPLDIVLSNRGGHTALVHFYRRDGVVDAAANGFFDVGRLKAAMARALVAFYPLAGRLRVNGDGRPEIDCNGEGVFFVVARSELTVDDAMSDLRPSPEFKRLFIPRIESPSPLVVAQVTFLRCGGVALGTAAHHGAVDGHSNFNFLQTWAAFCRDAAAATVATSPPCHDHTLIHARSPLIIHQDALHIFCPKLNLHDHHPTPTTTKILSISNHHLAILKSITNNASTYATVTALLWQCACAARRLPLNSRTRVRFPVNIRRLMNLPDHYFGNGVIEVCVSGIVKEIVSGTLADIAARIKAVMGRLNKDNEILRSGIDYHEISGMPDRPDHGSLPETELRVNSWLGIPLYDVDFGWGKAGAMSLVECSSGGYFYVMDGSGGGGGDVRVIVCMETVNLGEFERLLRAKCSYARI</sequence>
<evidence type="ECO:0000256" key="2">
    <source>
        <dbReference type="ARBA" id="ARBA00022679"/>
    </source>
</evidence>
<protein>
    <submittedName>
        <fullName evidence="4">Uncharacterized protein</fullName>
    </submittedName>
</protein>
<dbReference type="eggNOG" id="ENOG502QTJX">
    <property type="taxonomic scope" value="Eukaryota"/>
</dbReference>
<keyword evidence="2" id="KW-0808">Transferase</keyword>
<dbReference type="Gramene" id="LPERR11G04390.1">
    <property type="protein sequence ID" value="LPERR11G04390.1"/>
    <property type="gene ID" value="LPERR11G04390"/>
</dbReference>
<dbReference type="Proteomes" id="UP000032180">
    <property type="component" value="Chromosome 11"/>
</dbReference>
<reference evidence="4 5" key="1">
    <citation type="submission" date="2012-08" db="EMBL/GenBank/DDBJ databases">
        <title>Oryza genome evolution.</title>
        <authorList>
            <person name="Wing R.A."/>
        </authorList>
    </citation>
    <scope>NUCLEOTIDE SEQUENCE</scope>
</reference>
<dbReference type="STRING" id="77586.A0A0D9XPQ7"/>
<dbReference type="EnsemblPlants" id="LPERR11G04390.1">
    <property type="protein sequence ID" value="LPERR11G04390.1"/>
    <property type="gene ID" value="LPERR11G04390"/>
</dbReference>
<dbReference type="InterPro" id="IPR050317">
    <property type="entry name" value="Plant_Fungal_Acyltransferase"/>
</dbReference>
<dbReference type="AlphaFoldDB" id="A0A0D9XPQ7"/>
<dbReference type="HOGENOM" id="CLU_014546_5_1_1"/>
<evidence type="ECO:0000313" key="5">
    <source>
        <dbReference type="Proteomes" id="UP000032180"/>
    </source>
</evidence>
<dbReference type="PANTHER" id="PTHR31642:SF16">
    <property type="entry name" value="OS08G0543400 PROTEIN"/>
    <property type="match status" value="1"/>
</dbReference>
<evidence type="ECO:0000256" key="3">
    <source>
        <dbReference type="ARBA" id="ARBA00023315"/>
    </source>
</evidence>
<keyword evidence="5" id="KW-1185">Reference proteome</keyword>
<evidence type="ECO:0000256" key="1">
    <source>
        <dbReference type="ARBA" id="ARBA00009861"/>
    </source>
</evidence>
<reference evidence="4" key="3">
    <citation type="submission" date="2015-04" db="UniProtKB">
        <authorList>
            <consortium name="EnsemblPlants"/>
        </authorList>
    </citation>
    <scope>IDENTIFICATION</scope>
</reference>